<feature type="region of interest" description="Disordered" evidence="1">
    <location>
        <begin position="1"/>
        <end position="72"/>
    </location>
</feature>
<organism evidence="2 3">
    <name type="scientific">Aphidius gifuensis</name>
    <name type="common">Parasitoid wasp</name>
    <dbReference type="NCBI Taxonomy" id="684658"/>
    <lineage>
        <taxon>Eukaryota</taxon>
        <taxon>Metazoa</taxon>
        <taxon>Ecdysozoa</taxon>
        <taxon>Arthropoda</taxon>
        <taxon>Hexapoda</taxon>
        <taxon>Insecta</taxon>
        <taxon>Pterygota</taxon>
        <taxon>Neoptera</taxon>
        <taxon>Endopterygota</taxon>
        <taxon>Hymenoptera</taxon>
        <taxon>Apocrita</taxon>
        <taxon>Ichneumonoidea</taxon>
        <taxon>Braconidae</taxon>
        <taxon>Aphidiinae</taxon>
        <taxon>Aphidius</taxon>
    </lineage>
</organism>
<evidence type="ECO:0000313" key="2">
    <source>
        <dbReference type="EMBL" id="KAF7997222.1"/>
    </source>
</evidence>
<proteinExistence type="predicted"/>
<reference evidence="2 3" key="1">
    <citation type="submission" date="2020-08" db="EMBL/GenBank/DDBJ databases">
        <title>Aphidius gifuensis genome sequencing and assembly.</title>
        <authorList>
            <person name="Du Z."/>
        </authorList>
    </citation>
    <scope>NUCLEOTIDE SEQUENCE [LARGE SCALE GENOMIC DNA]</scope>
    <source>
        <strain evidence="2">YNYX2018</strain>
        <tissue evidence="2">Adults</tissue>
    </source>
</reference>
<protein>
    <submittedName>
        <fullName evidence="2">Uncharacterized protein</fullName>
    </submittedName>
</protein>
<accession>A0A834Y5N4</accession>
<keyword evidence="3" id="KW-1185">Reference proteome</keyword>
<evidence type="ECO:0000313" key="3">
    <source>
        <dbReference type="Proteomes" id="UP000639338"/>
    </source>
</evidence>
<dbReference type="EMBL" id="JACMRX010000001">
    <property type="protein sequence ID" value="KAF7997222.1"/>
    <property type="molecule type" value="Genomic_DNA"/>
</dbReference>
<name>A0A834Y5N4_APHGI</name>
<evidence type="ECO:0000256" key="1">
    <source>
        <dbReference type="SAM" id="MobiDB-lite"/>
    </source>
</evidence>
<dbReference type="AlphaFoldDB" id="A0A834Y5N4"/>
<sequence>MDSSDDDESKTNKLPQTPSKRKPKNDRTPKKKLKTEQADGSRNTCSVRAGQYGHLAVADLQRSPSPPNSPPR</sequence>
<comment type="caution">
    <text evidence="2">The sequence shown here is derived from an EMBL/GenBank/DDBJ whole genome shotgun (WGS) entry which is preliminary data.</text>
</comment>
<feature type="compositionally biased region" description="Basic residues" evidence="1">
    <location>
        <begin position="19"/>
        <end position="33"/>
    </location>
</feature>
<dbReference type="Proteomes" id="UP000639338">
    <property type="component" value="Unassembled WGS sequence"/>
</dbReference>
<gene>
    <name evidence="2" type="ORF">HCN44_005499</name>
</gene>